<sequence length="192" mass="21112">MMVTFLARPSESSLPVPPRKPDTAALILAQQHARADLAAKSSEEDGIAAYVSPLAGGQMAIYRDIFRLQAAGLNDQADTLIRTLKDKSLMGHVLAQRYLHHSYKAQFAELKNWLQSYADHPDADRIAKLASARAPQGQRVDLPETSYTAARIEELSEPGMAGRIYKPALKRTDDQNADATAMIASIRRSIQI</sequence>
<evidence type="ECO:0000313" key="1">
    <source>
        <dbReference type="EMBL" id="PZO82086.1"/>
    </source>
</evidence>
<dbReference type="AlphaFoldDB" id="A0A2W4ZKF9"/>
<dbReference type="EMBL" id="QFNK01000276">
    <property type="protein sequence ID" value="PZO82086.1"/>
    <property type="molecule type" value="Genomic_DNA"/>
</dbReference>
<name>A0A2W4ZKF9_9BACT</name>
<proteinExistence type="predicted"/>
<gene>
    <name evidence="1" type="ORF">DI626_10365</name>
</gene>
<feature type="non-terminal residue" evidence="1">
    <location>
        <position position="192"/>
    </location>
</feature>
<reference evidence="1 2" key="1">
    <citation type="submission" date="2017-08" db="EMBL/GenBank/DDBJ databases">
        <title>Infants hospitalized years apart are colonized by the same room-sourced microbial strains.</title>
        <authorList>
            <person name="Brooks B."/>
            <person name="Olm M.R."/>
            <person name="Firek B.A."/>
            <person name="Baker R."/>
            <person name="Thomas B.C."/>
            <person name="Morowitz M.J."/>
            <person name="Banfield J.F."/>
        </authorList>
    </citation>
    <scope>NUCLEOTIDE SEQUENCE [LARGE SCALE GENOMIC DNA]</scope>
    <source>
        <strain evidence="1">S2_018_000_R2_104</strain>
    </source>
</reference>
<accession>A0A2W4ZKF9</accession>
<comment type="caution">
    <text evidence="1">The sequence shown here is derived from an EMBL/GenBank/DDBJ whole genome shotgun (WGS) entry which is preliminary data.</text>
</comment>
<protein>
    <submittedName>
        <fullName evidence="1">Uncharacterized protein</fullName>
    </submittedName>
</protein>
<organism evidence="1 2">
    <name type="scientific">Micavibrio aeruginosavorus</name>
    <dbReference type="NCBI Taxonomy" id="349221"/>
    <lineage>
        <taxon>Bacteria</taxon>
        <taxon>Pseudomonadati</taxon>
        <taxon>Bdellovibrionota</taxon>
        <taxon>Bdellovibrionia</taxon>
        <taxon>Bdellovibrionales</taxon>
        <taxon>Pseudobdellovibrionaceae</taxon>
        <taxon>Micavibrio</taxon>
    </lineage>
</organism>
<dbReference type="Proteomes" id="UP000249557">
    <property type="component" value="Unassembled WGS sequence"/>
</dbReference>
<evidence type="ECO:0000313" key="2">
    <source>
        <dbReference type="Proteomes" id="UP000249557"/>
    </source>
</evidence>